<reference evidence="2" key="1">
    <citation type="submission" date="2025-08" db="UniProtKB">
        <authorList>
            <consortium name="RefSeq"/>
        </authorList>
    </citation>
    <scope>IDENTIFICATION</scope>
</reference>
<name>A0AC58LQE0_CASCN</name>
<organism evidence="1 2">
    <name type="scientific">Castor canadensis</name>
    <name type="common">American beaver</name>
    <dbReference type="NCBI Taxonomy" id="51338"/>
    <lineage>
        <taxon>Eukaryota</taxon>
        <taxon>Metazoa</taxon>
        <taxon>Chordata</taxon>
        <taxon>Craniata</taxon>
        <taxon>Vertebrata</taxon>
        <taxon>Euteleostomi</taxon>
        <taxon>Mammalia</taxon>
        <taxon>Eutheria</taxon>
        <taxon>Euarchontoglires</taxon>
        <taxon>Glires</taxon>
        <taxon>Rodentia</taxon>
        <taxon>Castorimorpha</taxon>
        <taxon>Castoridae</taxon>
        <taxon>Castor</taxon>
    </lineage>
</organism>
<sequence>MKEHIIYQRLYGLVVMSSFMFLSDTLSLKGKKLDFYGRHDTYVSLANTIPELSRFTVCIDLVSMVDKSSYWMAFSYITKSTILGREVIDLGLAGDHQQLILYNLGKTFYIRRRLTPLQWHTVCLIWDGAKGRLELFLDKERILVIMDRPHSLTPNGTLVLGHFPKNRENQVQSRRLHFTGSLYYFQLWDRVLEKEEFMKCLDGNIVSWEEDIWLVHKIIPTPDRRLRCFVFENMTVQERSTTLSQQIDLTIPSQITGLKPQETIHSSTVMSKSMPVFVTDYTTISYSNTISPPLATMTVSKILNTSLSGTATFADILSTSIATTLPTQSTSIHATTGSMKITKYPSSESTRTTKMVEAIATEKFHPTTATNFFSTSGFIKNSFVSKTSATESQSAIMKTTLFSTTESTSNSTTSWPKHKSTDFAALSISASAQEYLIATAVSTVPWSTVEETTAITTGTGSSSAFTPESLLTSTAAPMNSEVPRNQTSSTLATPDMEVTFTVHSVRPIETTPVLRTAETELASPKFQGVSLPSMEDAMSTSMPKETSSMALYPMTSSIVIGTQSVQMVTDAESTHTALTPGITLAPTVAETMLSPTSARPVCTQNTPTAGDHMLTLTPTKSASTPEASESVPASVTDETAHWFSTNKTTWTSRPGQTLLTSTNSPTILTVVPNENFTSAFHDNTTNTEISSTGINIAPPEASTESKATASTDATAARYTTALFKSTSPQFADFSSVSETTSVTSLPEFKVTTLLLKTIPVSTVAVSEHSLIPRETVVPSVATTADMKRNLSTEESTSETTQAETNGTSTSVDTTTPVPKTATTPRVNATVMRKETTSHHLGETSTIATVAEASPFSAVLEEATDESSQTASVTFSPFPDTEKLTTTLDNKIVTSEMGWSWFSTKLMKSTPKNSYNGTTEILNSTHTYTTPWTSETPEGNSTPSPTSGSTQTFNPLGASTTSILETSFSTAPTDRTAMSLSASILPAQTTALHFSATTTPVTHTVSPPNNISVVTSVVVSDENKVTTPEPSTVAIDFSTSVLSDVSTLSSATMTTASGTPLGKTASTTSNTLSTHRDSLYTTSEATVISATMTFTAAPSLKKTLVPSLRPLTPMTTKAKSTLPSTSTGTVTPSIHTLLCSKPPPDNIPIVTSAHVISTTATPVATQPVSQVEETSTPALSFPYTSSGGEDVVSLATGTTQTSTVDATMPSHTSANKLATLGGIHISPSSKLPVNTQVSTQLVTGTSTSSSDKEQMTISLGKTPRTMQVTEISPSKDSFISYSQTTSDLEMTDMGFSETTEISNHQTHLSTEIPLGTSPDGNSAVPSTSASTQSIHILTSSNTVDVHISEMSTSLEKTSLPSQALTITKILPPEKESASVLSVSLESVSCGKCPFHTPKSVEMIVSSSSVTHPVSTVQDTSFANITTSRTTISTSLSHLSSLKTQPEVTSVASSISESTQAFPKSLMLSTTGLSNANFTVNSNDGITTAVSVPNAPTTLSGETSLETSIPIYKMSPSPVNVTAFASKNVSTTPTILITKPSKTTRPGCLKSPSVATSGPLSEMSSMPVNDSAFSPTVVSSDTSREVGSFSTLLSSTTPRTTMNIQTSTLAVTPVTYAGPTSKKSSVISSAFTNSEMTNMSSKITPTSVFAPTEPTFPSTKTISTMARVVTSDVGTTASSLLNSKNTEAISSIPKTTFSPLPSTTQLSLRDETTTPSILPGITNSSFSTMSSGKVTDFTNTYSRTAVPESGLSPTPSDNAHTSLATQVSPSLTSLKRTPGPTENVKAITAYLSSNTKKMTSSSENTFLTTELTKSATSVNTSALYSPWTPSSTTTLSLTSLLHSLHSTEAKFSTPKLSPPPTSQMVEFPVLGTRITSSNTQSLLTTSWNTPTMTRVPTPNKMETETLHLIPGSLSTFAASQTGLVSRGVMATSSFPTPEILPSFGPSESRSSSISSRVLSTTLADIKHPFEKKSTFVTPGTTLLSSPPTVSKAATSPMLTWILSSLPSGSPLTMGSNASPAPTSSIVKVSKSTFLTSDTIPTYPFTNFATLPFATGSTILTKTPPVSTLGSITSGSPTSLPISTKTADATVHISASPEASSRTTMTDNSRTVSQSLTYSGMSASPSTTDHAHTISVGSTPPPPSPTKMTAWSRFPAASASSALIPPKPTLDSLINTITTKPTATGASIPLISTEVTHPTATVSSLISSSFETTWPDSTSSIPSTESFTSPTAARSPVSFYNIEMSLSISEEEPKVPITSVINEFARNWLNSVFQHSEFSLANLAIQINGRDTSMEEMVVHRDILGQREGQEISTISHETYSCACLVIIKANSALTSVELISRIRSKIHGNFTYGIFTQNQLTLLVKADHIVVTKIDPGKCKADETSSIYKGTYKWPLTEPTETAQTRCIKNEDGNATRICSISIQTGKCQWEKPRLKQCKLLQELPNKIMDLANITISDENADDVAEHILNLVNESSLLDEDETKIIVSKVAEISKCDDISLSLTQVILQTISAVSEKQNHLTSNLHEISDDILRTIERLGHKMEFEGSTANVTVAGLALAVLRVDHEFNGMAFSIRSYEEVTTPEIYLSSVPLEKVLASIYLPKSLRERIPLNSFQTILFSFFGQTSLFKARNITSKALTTYVVSASISDMSIQSLADPVVITLRHIGGNRNYDHIHCAFWDFEINNGLGGWNSSGCEVEETTVNYTICQCDHLTHFGVLMDLSRSMVDVVNERILVIITYTGCGISSIFLGIAMVTYIAFHKLRKDYPSKILINLCTALLMLNLAFLVNSWLSSFQNVGLCITAAVGLHYFLLVSLTWMGLEAVHMYFALVKVFNIYIPNYILKFCLVGWGIPAITVAVILSVKKDLYGTLSPTTPFCWITDDSIFYISVVAYFCLIFIMNLSMFCIVLAQLNSVKFQSQKTRKKMILHDLKGTISLTFLLGLTWGFAFFAWGPVRIFFTYLFAICNTLQGFLIFVFYCVMKESVREQWHIHLHCRLWRLDNSSDGSIRCRVHVGSEQERLKKTFQHKLLTPSFKSTATSFTFKSIGSAQETPSEISFSNDDFDGDPYCFSPLSCEVMPNCLRRILPAEIKMNSIHKQGSFSINLSTDAHLPSSLDWGKC</sequence>
<evidence type="ECO:0000313" key="2">
    <source>
        <dbReference type="RefSeq" id="XP_073919364.1"/>
    </source>
</evidence>
<keyword evidence="2" id="KW-0675">Receptor</keyword>
<protein>
    <submittedName>
        <fullName evidence="2">Adhesion G-protein coupled receptor G4</fullName>
    </submittedName>
</protein>
<proteinExistence type="predicted"/>
<evidence type="ECO:0000313" key="1">
    <source>
        <dbReference type="Proteomes" id="UP001732720"/>
    </source>
</evidence>
<gene>
    <name evidence="2" type="primary">Adgrg4</name>
</gene>
<keyword evidence="1" id="KW-1185">Reference proteome</keyword>
<accession>A0AC58LQE0</accession>
<dbReference type="RefSeq" id="XP_073919364.1">
    <property type="nucleotide sequence ID" value="XM_074063263.1"/>
</dbReference>
<dbReference type="Proteomes" id="UP001732720">
    <property type="component" value="Chromosome X"/>
</dbReference>